<name>A0A0F9PAF5_9ZZZZ</name>
<reference evidence="5" key="1">
    <citation type="journal article" date="2015" name="Nature">
        <title>Complex archaea that bridge the gap between prokaryotes and eukaryotes.</title>
        <authorList>
            <person name="Spang A."/>
            <person name="Saw J.H."/>
            <person name="Jorgensen S.L."/>
            <person name="Zaremba-Niedzwiedzka K."/>
            <person name="Martijn J."/>
            <person name="Lind A.E."/>
            <person name="van Eijk R."/>
            <person name="Schleper C."/>
            <person name="Guy L."/>
            <person name="Ettema T.J."/>
        </authorList>
    </citation>
    <scope>NUCLEOTIDE SEQUENCE</scope>
</reference>
<dbReference type="AlphaFoldDB" id="A0A0F9PAF5"/>
<evidence type="ECO:0000259" key="4">
    <source>
        <dbReference type="Pfam" id="PF18962"/>
    </source>
</evidence>
<dbReference type="InterPro" id="IPR032260">
    <property type="entry name" value="DUF5060"/>
</dbReference>
<dbReference type="InterPro" id="IPR013783">
    <property type="entry name" value="Ig-like_fold"/>
</dbReference>
<comment type="caution">
    <text evidence="5">The sequence shown here is derived from an EMBL/GenBank/DDBJ whole genome shotgun (WGS) entry which is preliminary data.</text>
</comment>
<evidence type="ECO:0000256" key="1">
    <source>
        <dbReference type="SAM" id="MobiDB-lite"/>
    </source>
</evidence>
<dbReference type="Pfam" id="PF13204">
    <property type="entry name" value="Apiosidase"/>
    <property type="match status" value="1"/>
</dbReference>
<proteinExistence type="predicted"/>
<evidence type="ECO:0000259" key="2">
    <source>
        <dbReference type="Pfam" id="PF13204"/>
    </source>
</evidence>
<feature type="region of interest" description="Disordered" evidence="1">
    <location>
        <begin position="641"/>
        <end position="763"/>
    </location>
</feature>
<dbReference type="InterPro" id="IPR025277">
    <property type="entry name" value="Apiosidase-like_cat_dom"/>
</dbReference>
<protein>
    <recommendedName>
        <fullName evidence="6">Secretion system C-terminal sorting domain-containing protein</fullName>
    </recommendedName>
</protein>
<organism evidence="5">
    <name type="scientific">marine sediment metagenome</name>
    <dbReference type="NCBI Taxonomy" id="412755"/>
    <lineage>
        <taxon>unclassified sequences</taxon>
        <taxon>metagenomes</taxon>
        <taxon>ecological metagenomes</taxon>
    </lineage>
</organism>
<dbReference type="Pfam" id="PF18962">
    <property type="entry name" value="Por_Secre_tail"/>
    <property type="match status" value="1"/>
</dbReference>
<dbReference type="EMBL" id="LAZR01003143">
    <property type="protein sequence ID" value="KKN21497.1"/>
    <property type="molecule type" value="Genomic_DNA"/>
</dbReference>
<dbReference type="InterPro" id="IPR026444">
    <property type="entry name" value="Secre_tail"/>
</dbReference>
<dbReference type="Gene3D" id="2.60.40.10">
    <property type="entry name" value="Immunoglobulins"/>
    <property type="match status" value="1"/>
</dbReference>
<feature type="compositionally biased region" description="Low complexity" evidence="1">
    <location>
        <begin position="663"/>
        <end position="678"/>
    </location>
</feature>
<feature type="compositionally biased region" description="Low complexity" evidence="1">
    <location>
        <begin position="685"/>
        <end position="695"/>
    </location>
</feature>
<dbReference type="NCBIfam" id="TIGR04183">
    <property type="entry name" value="Por_Secre_tail"/>
    <property type="match status" value="1"/>
</dbReference>
<evidence type="ECO:0000313" key="5">
    <source>
        <dbReference type="EMBL" id="KKN21497.1"/>
    </source>
</evidence>
<feature type="domain" description="Apiosidase-like catalytic" evidence="2">
    <location>
        <begin position="141"/>
        <end position="511"/>
    </location>
</feature>
<feature type="domain" description="DUF5060" evidence="3">
    <location>
        <begin position="39"/>
        <end position="102"/>
    </location>
</feature>
<dbReference type="Pfam" id="PF16586">
    <property type="entry name" value="DUF5060"/>
    <property type="match status" value="1"/>
</dbReference>
<gene>
    <name evidence="5" type="ORF">LCGC14_0924800</name>
</gene>
<dbReference type="Gene3D" id="3.20.20.80">
    <property type="entry name" value="Glycosidases"/>
    <property type="match status" value="1"/>
</dbReference>
<feature type="compositionally biased region" description="Acidic residues" evidence="1">
    <location>
        <begin position="700"/>
        <end position="728"/>
    </location>
</feature>
<dbReference type="PANTHER" id="PTHR37836">
    <property type="entry name" value="LMO1036 PROTEIN"/>
    <property type="match status" value="1"/>
</dbReference>
<accession>A0A0F9PAF5</accession>
<sequence>MNSPFYLEKKGLRSILVFLVLYLTNSIVYAQDDSHAVMEVVELEFIAQENYDNPYIDVDVWIELYASTSKSTVIRIPVFWDGENVYRARLVAPYAGNWSWKIIDSTVNNLDQGFIGRTGTFTAVSGDVEKNANNRGFIKVSANNRTLEYGDGSPFFYTADTCWPALTAVFEFDDANDITGISFKDYILARKSQGFNGLNLIASFPDDTYLEQQGRNLDRPNSKTGLWSKKTWGKKIGSNGATPFEMKENGQSVTDAVLEVDYRKINPKYWKSVDERMQFLADQGFVALFEAVRRHERWPFRTQVEKDAYYNYIRYLWARYGCYNMIFSWVHHDTNSGNVYPGWLEMVKHANSKLNDRIGGYRMPFGQPRTAMSFNSSLNNWEKDVPAALDLKNVSNSERDEDMHKWLRDIYLSPNPKPALNLEPFYPGWTLSSGNEIEPGLNDVSMAQMQMYGSVLSGGLAGHAWGDAWYAGAASSTNRPNGATNVPADDPKINAISAFESQAMGHLKSFILDSGHEYRRLIPAADTNLSDSKKFLHTLSISEDKSFALGFFTATTSPNPDPLPELTNLIPLENYLFEWWDITNGSWIREGYIVASDSGQLVLPSLPNDNDRSISWAYRIRSKKYVDEVEVTIDEPVEEPVIPADPINTGPIVPDPIDPDPIIPDVIDPNPIDADPVVQDPIETDPINPDPIDADPVNEPSEDANNDDLVSDEPDVTVDPVDEPEAEPIDPSPVSDAPVDENNDNSGDPDPVSEPISSPNSENIIAYPNATTDSFWITGLSAGAKEIKVMDLSGQLLIQERIDGNEPTLDLSNYPTGVYIVEVVQKGLKKTIKVVKE</sequence>
<evidence type="ECO:0008006" key="6">
    <source>
        <dbReference type="Google" id="ProtNLM"/>
    </source>
</evidence>
<evidence type="ECO:0000259" key="3">
    <source>
        <dbReference type="Pfam" id="PF16586"/>
    </source>
</evidence>
<feature type="domain" description="Secretion system C-terminal sorting" evidence="4">
    <location>
        <begin position="767"/>
        <end position="833"/>
    </location>
</feature>
<dbReference type="PANTHER" id="PTHR37836:SF2">
    <property type="entry name" value="DUF4038 DOMAIN-CONTAINING PROTEIN"/>
    <property type="match status" value="1"/>
</dbReference>
<feature type="compositionally biased region" description="Pro residues" evidence="1">
    <location>
        <begin position="653"/>
        <end position="662"/>
    </location>
</feature>